<evidence type="ECO:0000313" key="2">
    <source>
        <dbReference type="Proteomes" id="UP000177383"/>
    </source>
</evidence>
<sequence length="65" mass="7309">MVIKEIILEAADDQAEPQSDGRGGYRLTQDEINMAKIKRELDDLVRTEPVPPTEKPTEFDDGIPL</sequence>
<dbReference type="AlphaFoldDB" id="A0A1F5ZRK9"/>
<dbReference type="EMBL" id="MFJE01000006">
    <property type="protein sequence ID" value="OGG15023.1"/>
    <property type="molecule type" value="Genomic_DNA"/>
</dbReference>
<reference evidence="1 2" key="1">
    <citation type="journal article" date="2016" name="Nat. Commun.">
        <title>Thousands of microbial genomes shed light on interconnected biogeochemical processes in an aquifer system.</title>
        <authorList>
            <person name="Anantharaman K."/>
            <person name="Brown C.T."/>
            <person name="Hug L.A."/>
            <person name="Sharon I."/>
            <person name="Castelle C.J."/>
            <person name="Probst A.J."/>
            <person name="Thomas B.C."/>
            <person name="Singh A."/>
            <person name="Wilkins M.J."/>
            <person name="Karaoz U."/>
            <person name="Brodie E.L."/>
            <person name="Williams K.H."/>
            <person name="Hubbard S.S."/>
            <person name="Banfield J.F."/>
        </authorList>
    </citation>
    <scope>NUCLEOTIDE SEQUENCE [LARGE SCALE GENOMIC DNA]</scope>
</reference>
<comment type="caution">
    <text evidence="1">The sequence shown here is derived from an EMBL/GenBank/DDBJ whole genome shotgun (WGS) entry which is preliminary data.</text>
</comment>
<evidence type="ECO:0000313" key="1">
    <source>
        <dbReference type="EMBL" id="OGG15023.1"/>
    </source>
</evidence>
<protein>
    <submittedName>
        <fullName evidence="1">Uncharacterized protein</fullName>
    </submittedName>
</protein>
<dbReference type="Proteomes" id="UP000177383">
    <property type="component" value="Unassembled WGS sequence"/>
</dbReference>
<proteinExistence type="predicted"/>
<organism evidence="1 2">
    <name type="scientific">Candidatus Gottesmanbacteria bacterium RIFCSPHIGHO2_01_FULL_39_10</name>
    <dbReference type="NCBI Taxonomy" id="1798375"/>
    <lineage>
        <taxon>Bacteria</taxon>
        <taxon>Candidatus Gottesmaniibacteriota</taxon>
    </lineage>
</organism>
<name>A0A1F5ZRK9_9BACT</name>
<accession>A0A1F5ZRK9</accession>
<gene>
    <name evidence="1" type="ORF">A2773_02050</name>
</gene>